<evidence type="ECO:0000313" key="2">
    <source>
        <dbReference type="Proteomes" id="UP000249061"/>
    </source>
</evidence>
<dbReference type="EMBL" id="QFQP01000010">
    <property type="protein sequence ID" value="PZR13240.1"/>
    <property type="molecule type" value="Genomic_DNA"/>
</dbReference>
<gene>
    <name evidence="1" type="ORF">DI536_13215</name>
</gene>
<dbReference type="SUPFAM" id="SSF46785">
    <property type="entry name" value="Winged helix' DNA-binding domain"/>
    <property type="match status" value="1"/>
</dbReference>
<sequence length="160" mass="18578">MGEPSGLMLVEQVLSAACEPMNRVSRAAGLTHSTWPLVWWLRRAQRLSGTALAERTCRRRQDVQRSLEWLMERGLVRREGEGRYVQWSLTAEAKPALKVLDQYEVFFHGLFKLEFRDEWPRLLHLMERARDLLRTGIRSPHAVTPGFVPPPIADSYLWDP</sequence>
<comment type="caution">
    <text evidence="1">The sequence shown here is derived from an EMBL/GenBank/DDBJ whole genome shotgun (WGS) entry which is preliminary data.</text>
</comment>
<dbReference type="AlphaFoldDB" id="A0A2W5TCJ1"/>
<protein>
    <submittedName>
        <fullName evidence="1">Uncharacterized protein</fullName>
    </submittedName>
</protein>
<reference evidence="1 2" key="1">
    <citation type="submission" date="2017-08" db="EMBL/GenBank/DDBJ databases">
        <title>Infants hospitalized years apart are colonized by the same room-sourced microbial strains.</title>
        <authorList>
            <person name="Brooks B."/>
            <person name="Olm M.R."/>
            <person name="Firek B.A."/>
            <person name="Baker R."/>
            <person name="Thomas B.C."/>
            <person name="Morowitz M.J."/>
            <person name="Banfield J.F."/>
        </authorList>
    </citation>
    <scope>NUCLEOTIDE SEQUENCE [LARGE SCALE GENOMIC DNA]</scope>
    <source>
        <strain evidence="1">S2_003_000_R2_14</strain>
    </source>
</reference>
<proteinExistence type="predicted"/>
<name>A0A2W5TCJ1_9BACT</name>
<evidence type="ECO:0000313" key="1">
    <source>
        <dbReference type="EMBL" id="PZR13240.1"/>
    </source>
</evidence>
<dbReference type="InterPro" id="IPR036390">
    <property type="entry name" value="WH_DNA-bd_sf"/>
</dbReference>
<accession>A0A2W5TCJ1</accession>
<dbReference type="Gene3D" id="1.10.10.10">
    <property type="entry name" value="Winged helix-like DNA-binding domain superfamily/Winged helix DNA-binding domain"/>
    <property type="match status" value="1"/>
</dbReference>
<dbReference type="Proteomes" id="UP000249061">
    <property type="component" value="Unassembled WGS sequence"/>
</dbReference>
<dbReference type="InterPro" id="IPR036388">
    <property type="entry name" value="WH-like_DNA-bd_sf"/>
</dbReference>
<organism evidence="1 2">
    <name type="scientific">Archangium gephyra</name>
    <dbReference type="NCBI Taxonomy" id="48"/>
    <lineage>
        <taxon>Bacteria</taxon>
        <taxon>Pseudomonadati</taxon>
        <taxon>Myxococcota</taxon>
        <taxon>Myxococcia</taxon>
        <taxon>Myxococcales</taxon>
        <taxon>Cystobacterineae</taxon>
        <taxon>Archangiaceae</taxon>
        <taxon>Archangium</taxon>
    </lineage>
</organism>